<sequence length="243" mass="27756">MADSSGDGAGSEDNSVFRGGNVKALHDEEERQIELACKAREFARAKKLADQALLDPTLSLYCRVKYEVLLSILPDRNPWHHIKKAKYVLRIAEEYIEMVESQHKFIEKVKTALASYGRLPPKPESLEEGDMCMNGGNKVAQQKQGEEKSVKEEMKSGRQTVLEEYFKTDENPAQQNLDFVKDQHLFIDDLKNDIRTEGDWPEESEIDNAVDKHKPNKRGRESDGEKEERDVKKSKFVEDDSVA</sequence>
<protein>
    <submittedName>
        <fullName evidence="2">Uncharacterized protein</fullName>
    </submittedName>
</protein>
<feature type="compositionally biased region" description="Basic and acidic residues" evidence="1">
    <location>
        <begin position="209"/>
        <end position="243"/>
    </location>
</feature>
<keyword evidence="3" id="KW-1185">Reference proteome</keyword>
<feature type="region of interest" description="Disordered" evidence="1">
    <location>
        <begin position="194"/>
        <end position="243"/>
    </location>
</feature>
<feature type="compositionally biased region" description="Acidic residues" evidence="1">
    <location>
        <begin position="199"/>
        <end position="208"/>
    </location>
</feature>
<reference evidence="2 3" key="1">
    <citation type="submission" date="2024-04" db="EMBL/GenBank/DDBJ databases">
        <title>Phyllosticta paracitricarpa is synonymous to the EU quarantine fungus P. citricarpa based on phylogenomic analyses.</title>
        <authorList>
            <consortium name="Lawrence Berkeley National Laboratory"/>
            <person name="Van Ingen-Buijs V.A."/>
            <person name="Van Westerhoven A.C."/>
            <person name="Haridas S."/>
            <person name="Skiadas P."/>
            <person name="Martin F."/>
            <person name="Groenewald J.Z."/>
            <person name="Crous P.W."/>
            <person name="Seidl M.F."/>
        </authorList>
    </citation>
    <scope>NUCLEOTIDE SEQUENCE [LARGE SCALE GENOMIC DNA]</scope>
    <source>
        <strain evidence="2 3">CBS 123374</strain>
    </source>
</reference>
<evidence type="ECO:0000313" key="2">
    <source>
        <dbReference type="EMBL" id="KAK8247353.1"/>
    </source>
</evidence>
<accession>A0ABR1Z4N6</accession>
<dbReference type="Proteomes" id="UP001492380">
    <property type="component" value="Unassembled WGS sequence"/>
</dbReference>
<gene>
    <name evidence="2" type="ORF">HDK90DRAFT_540109</name>
</gene>
<feature type="region of interest" description="Disordered" evidence="1">
    <location>
        <begin position="1"/>
        <end position="21"/>
    </location>
</feature>
<dbReference type="EMBL" id="JBBWRZ010000001">
    <property type="protein sequence ID" value="KAK8247353.1"/>
    <property type="molecule type" value="Genomic_DNA"/>
</dbReference>
<organism evidence="2 3">
    <name type="scientific">Phyllosticta capitalensis</name>
    <dbReference type="NCBI Taxonomy" id="121624"/>
    <lineage>
        <taxon>Eukaryota</taxon>
        <taxon>Fungi</taxon>
        <taxon>Dikarya</taxon>
        <taxon>Ascomycota</taxon>
        <taxon>Pezizomycotina</taxon>
        <taxon>Dothideomycetes</taxon>
        <taxon>Dothideomycetes incertae sedis</taxon>
        <taxon>Botryosphaeriales</taxon>
        <taxon>Phyllostictaceae</taxon>
        <taxon>Phyllosticta</taxon>
    </lineage>
</organism>
<comment type="caution">
    <text evidence="2">The sequence shown here is derived from an EMBL/GenBank/DDBJ whole genome shotgun (WGS) entry which is preliminary data.</text>
</comment>
<evidence type="ECO:0000256" key="1">
    <source>
        <dbReference type="SAM" id="MobiDB-lite"/>
    </source>
</evidence>
<proteinExistence type="predicted"/>
<name>A0ABR1Z4N6_9PEZI</name>
<evidence type="ECO:0000313" key="3">
    <source>
        <dbReference type="Proteomes" id="UP001492380"/>
    </source>
</evidence>